<dbReference type="EMBL" id="FNCG01000008">
    <property type="protein sequence ID" value="SDH30506.1"/>
    <property type="molecule type" value="Genomic_DNA"/>
</dbReference>
<reference evidence="4" key="1">
    <citation type="submission" date="2016-10" db="EMBL/GenBank/DDBJ databases">
        <authorList>
            <person name="Varghese N."/>
            <person name="Submissions S."/>
        </authorList>
    </citation>
    <scope>NUCLEOTIDE SEQUENCE [LARGE SCALE GENOMIC DNA]</scope>
    <source>
        <strain evidence="4">Gh-67</strain>
    </source>
</reference>
<dbReference type="PANTHER" id="PTHR30244">
    <property type="entry name" value="TRANSAMINASE"/>
    <property type="match status" value="1"/>
</dbReference>
<dbReference type="InterPro" id="IPR015424">
    <property type="entry name" value="PyrdxlP-dep_Trfase"/>
</dbReference>
<evidence type="ECO:0000313" key="3">
    <source>
        <dbReference type="EMBL" id="SDH30506.1"/>
    </source>
</evidence>
<dbReference type="GO" id="GO:0030170">
    <property type="term" value="F:pyridoxal phosphate binding"/>
    <property type="evidence" value="ECO:0007669"/>
    <property type="project" value="TreeGrafter"/>
</dbReference>
<evidence type="ECO:0000256" key="2">
    <source>
        <dbReference type="RuleBase" id="RU004508"/>
    </source>
</evidence>
<dbReference type="GO" id="GO:0000271">
    <property type="term" value="P:polysaccharide biosynthetic process"/>
    <property type="evidence" value="ECO:0007669"/>
    <property type="project" value="TreeGrafter"/>
</dbReference>
<dbReference type="Proteomes" id="UP000199705">
    <property type="component" value="Unassembled WGS sequence"/>
</dbReference>
<sequence length="388" mass="43469">MIPRGKLYISYKNLVEGAYYCLTDRFRLPGPDVDQCANEMVCLSVRTGIDLVLNALNFPPGFEMIVTDINIPDMFAIINWHELTLVPIPVNKYTLNMSPAQVEAAITPATKAILITHLFGGIMEIEAIVAIAKKYNLIIFEDCAQAYAGNLYSGNPASDVVMFSFGFIKTNTAISGAMIKIKDPALYAEVVAQNGHYHQQSTAGYFKKLFKVLFVKLLTNKVIYTGFYNLVMALGKDFEQVLGGFTKGFPGNDIFRQIRHQPSTPNQRLLRKKLANFDQNSITKRIQLAKDILSKIPDNYKIGFENKRHSYWVMPVETHNPDALIKHLRNNGFDASQKASSLIKLSEAGGVPKPEELALDNLVYLPVYPAMSAKDRNKLIQLIINFSH</sequence>
<dbReference type="InterPro" id="IPR000653">
    <property type="entry name" value="DegT/StrS_aminotransferase"/>
</dbReference>
<evidence type="ECO:0000256" key="1">
    <source>
        <dbReference type="ARBA" id="ARBA00037999"/>
    </source>
</evidence>
<comment type="similarity">
    <text evidence="1 2">Belongs to the DegT/DnrJ/EryC1 family.</text>
</comment>
<dbReference type="Gene3D" id="3.90.1150.10">
    <property type="entry name" value="Aspartate Aminotransferase, domain 1"/>
    <property type="match status" value="1"/>
</dbReference>
<dbReference type="AlphaFoldDB" id="A0A1G8BBC6"/>
<dbReference type="InterPro" id="IPR015422">
    <property type="entry name" value="PyrdxlP-dep_Trfase_small"/>
</dbReference>
<name>A0A1G8BBC6_9SPHI</name>
<keyword evidence="4" id="KW-1185">Reference proteome</keyword>
<dbReference type="PANTHER" id="PTHR30244:SF34">
    <property type="entry name" value="DTDP-4-AMINO-4,6-DIDEOXYGALACTOSE TRANSAMINASE"/>
    <property type="match status" value="1"/>
</dbReference>
<evidence type="ECO:0000313" key="4">
    <source>
        <dbReference type="Proteomes" id="UP000199705"/>
    </source>
</evidence>
<accession>A0A1G8BBC6</accession>
<dbReference type="SUPFAM" id="SSF53383">
    <property type="entry name" value="PLP-dependent transferases"/>
    <property type="match status" value="1"/>
</dbReference>
<dbReference type="Pfam" id="PF01041">
    <property type="entry name" value="DegT_DnrJ_EryC1"/>
    <property type="match status" value="1"/>
</dbReference>
<protein>
    <submittedName>
        <fullName evidence="3">dTDP-4-amino-4,6-dideoxygalactose transaminase</fullName>
    </submittedName>
</protein>
<dbReference type="RefSeq" id="WP_091169678.1">
    <property type="nucleotide sequence ID" value="NZ_FNCG01000008.1"/>
</dbReference>
<organism evidence="3 4">
    <name type="scientific">Mucilaginibacter gossypii</name>
    <dbReference type="NCBI Taxonomy" id="551996"/>
    <lineage>
        <taxon>Bacteria</taxon>
        <taxon>Pseudomonadati</taxon>
        <taxon>Bacteroidota</taxon>
        <taxon>Sphingobacteriia</taxon>
        <taxon>Sphingobacteriales</taxon>
        <taxon>Sphingobacteriaceae</taxon>
        <taxon>Mucilaginibacter</taxon>
    </lineage>
</organism>
<dbReference type="GO" id="GO:0008483">
    <property type="term" value="F:transaminase activity"/>
    <property type="evidence" value="ECO:0007669"/>
    <property type="project" value="TreeGrafter"/>
</dbReference>
<gene>
    <name evidence="3" type="ORF">SAMN05192573_108221</name>
</gene>
<dbReference type="Gene3D" id="3.40.640.10">
    <property type="entry name" value="Type I PLP-dependent aspartate aminotransferase-like (Major domain)"/>
    <property type="match status" value="1"/>
</dbReference>
<keyword evidence="2" id="KW-0663">Pyridoxal phosphate</keyword>
<dbReference type="InterPro" id="IPR015421">
    <property type="entry name" value="PyrdxlP-dep_Trfase_major"/>
</dbReference>
<dbReference type="STRING" id="551996.SAMN05192573_108221"/>
<proteinExistence type="inferred from homology"/>